<keyword evidence="4" id="KW-0413">Isomerase</keyword>
<accession>A0A1H3NWX0</accession>
<evidence type="ECO:0000313" key="9">
    <source>
        <dbReference type="Proteomes" id="UP000198935"/>
    </source>
</evidence>
<dbReference type="GO" id="GO:0016866">
    <property type="term" value="F:intramolecular transferase activity"/>
    <property type="evidence" value="ECO:0007669"/>
    <property type="project" value="InterPro"/>
</dbReference>
<dbReference type="EMBL" id="FNPI01000004">
    <property type="protein sequence ID" value="SDY93193.1"/>
    <property type="molecule type" value="Genomic_DNA"/>
</dbReference>
<dbReference type="GO" id="GO:0005811">
    <property type="term" value="C:lipid droplet"/>
    <property type="evidence" value="ECO:0007669"/>
    <property type="project" value="InterPro"/>
</dbReference>
<dbReference type="PANTHER" id="PTHR11764">
    <property type="entry name" value="TERPENE CYCLASE/MUTASE FAMILY MEMBER"/>
    <property type="match status" value="1"/>
</dbReference>
<dbReference type="InterPro" id="IPR002365">
    <property type="entry name" value="Terpene_synthase_CS"/>
</dbReference>
<keyword evidence="3" id="KW-0677">Repeat</keyword>
<dbReference type="InterPro" id="IPR032696">
    <property type="entry name" value="SQ_cyclase_C"/>
</dbReference>
<protein>
    <submittedName>
        <fullName evidence="8">Sporulenol synthase</fullName>
    </submittedName>
</protein>
<dbReference type="InterPro" id="IPR018333">
    <property type="entry name" value="Squalene_cyclase"/>
</dbReference>
<evidence type="ECO:0000259" key="7">
    <source>
        <dbReference type="Pfam" id="PF13249"/>
    </source>
</evidence>
<dbReference type="AlphaFoldDB" id="A0A1H3NWX0"/>
<evidence type="ECO:0000256" key="1">
    <source>
        <dbReference type="ARBA" id="ARBA00004999"/>
    </source>
</evidence>
<dbReference type="InterPro" id="IPR008930">
    <property type="entry name" value="Terpenoid_cyclase/PrenylTrfase"/>
</dbReference>
<dbReference type="OrthoDB" id="9758578at2"/>
<feature type="domain" description="Squalene cyclase C-terminal" evidence="6">
    <location>
        <begin position="307"/>
        <end position="623"/>
    </location>
</feature>
<reference evidence="9" key="1">
    <citation type="submission" date="2016-10" db="EMBL/GenBank/DDBJ databases">
        <authorList>
            <person name="Varghese N."/>
            <person name="Submissions S."/>
        </authorList>
    </citation>
    <scope>NUCLEOTIDE SEQUENCE [LARGE SCALE GENOMIC DNA]</scope>
    <source>
        <strain evidence="9">SP</strain>
    </source>
</reference>
<dbReference type="UniPathway" id="UPA00337"/>
<keyword evidence="5" id="KW-0812">Transmembrane</keyword>
<evidence type="ECO:0000313" key="8">
    <source>
        <dbReference type="EMBL" id="SDY93193.1"/>
    </source>
</evidence>
<dbReference type="SUPFAM" id="SSF48239">
    <property type="entry name" value="Terpenoid cyclases/Protein prenyltransferases"/>
    <property type="match status" value="2"/>
</dbReference>
<dbReference type="InterPro" id="IPR006400">
    <property type="entry name" value="Hopene-cyclase"/>
</dbReference>
<proteinExistence type="inferred from homology"/>
<evidence type="ECO:0000256" key="4">
    <source>
        <dbReference type="ARBA" id="ARBA00023235"/>
    </source>
</evidence>
<dbReference type="PANTHER" id="PTHR11764:SF20">
    <property type="entry name" value="LANOSTEROL SYNTHASE"/>
    <property type="match status" value="1"/>
</dbReference>
<dbReference type="Gene3D" id="1.50.10.20">
    <property type="match status" value="2"/>
</dbReference>
<evidence type="ECO:0000256" key="5">
    <source>
        <dbReference type="SAM" id="Phobius"/>
    </source>
</evidence>
<organism evidence="8 9">
    <name type="scientific">Evansella caseinilytica</name>
    <dbReference type="NCBI Taxonomy" id="1503961"/>
    <lineage>
        <taxon>Bacteria</taxon>
        <taxon>Bacillati</taxon>
        <taxon>Bacillota</taxon>
        <taxon>Bacilli</taxon>
        <taxon>Bacillales</taxon>
        <taxon>Bacillaceae</taxon>
        <taxon>Evansella</taxon>
    </lineage>
</organism>
<dbReference type="Pfam" id="PF13243">
    <property type="entry name" value="SQHop_cyclase_C"/>
    <property type="match status" value="1"/>
</dbReference>
<name>A0A1H3NWX0_9BACI</name>
<evidence type="ECO:0000256" key="3">
    <source>
        <dbReference type="ARBA" id="ARBA00022737"/>
    </source>
</evidence>
<dbReference type="Proteomes" id="UP000198935">
    <property type="component" value="Unassembled WGS sequence"/>
</dbReference>
<dbReference type="GO" id="GO:0016104">
    <property type="term" value="P:triterpenoid biosynthetic process"/>
    <property type="evidence" value="ECO:0007669"/>
    <property type="project" value="InterPro"/>
</dbReference>
<feature type="domain" description="Squalene cyclase N-terminal" evidence="7">
    <location>
        <begin position="15"/>
        <end position="297"/>
    </location>
</feature>
<keyword evidence="5" id="KW-0472">Membrane</keyword>
<comment type="pathway">
    <text evidence="1">Secondary metabolite biosynthesis; hopanoid biosynthesis.</text>
</comment>
<dbReference type="Pfam" id="PF13249">
    <property type="entry name" value="SQHop_cyclase_N"/>
    <property type="match status" value="1"/>
</dbReference>
<evidence type="ECO:0000259" key="6">
    <source>
        <dbReference type="Pfam" id="PF13243"/>
    </source>
</evidence>
<dbReference type="NCBIfam" id="TIGR01507">
    <property type="entry name" value="hopene_cyclase"/>
    <property type="match status" value="1"/>
</dbReference>
<dbReference type="SFLD" id="SFLDG01016">
    <property type="entry name" value="Prenyltransferase_Like_2"/>
    <property type="match status" value="1"/>
</dbReference>
<dbReference type="InterPro" id="IPR032697">
    <property type="entry name" value="SQ_cyclase_N"/>
</dbReference>
<sequence>MNKVVESEISRLIVSLKEQQSMDGSWRFCFEGGPSTDAYMMILLRSVGMKDEVFIRKLVHRIEEKQSENGAWKFYHDEQGGNLSLTIEAYYALLYSGYKKRNDPAMKKAEQFIMANGGLHKATTLTKLMLAVTGQLPWPKYFPIPIELILLPPACPINFFDFAGYARVHMAPMLVIADRKFVINKQNSPDLSHLNCKRQSENHRFEEFRSLEAKSCISFIKQSIKRLIGLPEELHQMALERSKRFMLERIEPDGTLYSYFTSTFLMIFALLALGYAKHAPVIQSAVRGLKTFVSHTDDGYHMQLTTSTVWNTALISHALQSSEVSISASVIQTANDYILQRQHYRNGDWVIHNPQVFPGGWGFSDINTIHPDVDDTTAALRALRKTAQRFPSYRESWHRGLRWVLSMQNDDGGWPAFEKNTDNRLLTFVPIEGSEDAGIDPSSADLTGRTLEFLGRDVRLTFDHHQVKRGVKWLIKNQELDGSWFGRWGICYIYGTWAALTGMRAVGVKRNDSAIQKGVSWLLNIQNDDGGWGESCDSDREKTYIPLGKSTPSQTAWALDALISVYDKPADEINRGMKCLIRKLNERDWTYTYPTGAGLRGSFYFYYHSYNYIWPLLTLSRYLKKYYRESSL</sequence>
<keyword evidence="5" id="KW-1133">Transmembrane helix</keyword>
<evidence type="ECO:0000256" key="2">
    <source>
        <dbReference type="ARBA" id="ARBA00009755"/>
    </source>
</evidence>
<keyword evidence="9" id="KW-1185">Reference proteome</keyword>
<dbReference type="PROSITE" id="PS01074">
    <property type="entry name" value="TERPENE_SYNTHASES"/>
    <property type="match status" value="1"/>
</dbReference>
<feature type="transmembrane region" description="Helical" evidence="5">
    <location>
        <begin position="256"/>
        <end position="276"/>
    </location>
</feature>
<dbReference type="STRING" id="1503961.SAMN05421736_104234"/>
<dbReference type="NCBIfam" id="TIGR01787">
    <property type="entry name" value="squalene_cyclas"/>
    <property type="match status" value="1"/>
</dbReference>
<gene>
    <name evidence="8" type="ORF">SAMN05421736_104234</name>
</gene>
<comment type="similarity">
    <text evidence="2">Belongs to the terpene cyclase/mutase family.</text>
</comment>